<accession>A0A545THN6</accession>
<dbReference type="PROSITE" id="PS51186">
    <property type="entry name" value="GNAT"/>
    <property type="match status" value="1"/>
</dbReference>
<feature type="domain" description="N-acetyltransferase" evidence="1">
    <location>
        <begin position="11"/>
        <end position="180"/>
    </location>
</feature>
<evidence type="ECO:0000259" key="1">
    <source>
        <dbReference type="PROSITE" id="PS51186"/>
    </source>
</evidence>
<comment type="caution">
    <text evidence="2">The sequence shown here is derived from an EMBL/GenBank/DDBJ whole genome shotgun (WGS) entry which is preliminary data.</text>
</comment>
<keyword evidence="2" id="KW-0808">Transferase</keyword>
<evidence type="ECO:0000313" key="2">
    <source>
        <dbReference type="EMBL" id="TQV76743.1"/>
    </source>
</evidence>
<evidence type="ECO:0000313" key="3">
    <source>
        <dbReference type="Proteomes" id="UP000317839"/>
    </source>
</evidence>
<dbReference type="EMBL" id="VIKR01000001">
    <property type="protein sequence ID" value="TQV76743.1"/>
    <property type="molecule type" value="Genomic_DNA"/>
</dbReference>
<proteinExistence type="predicted"/>
<dbReference type="OrthoDB" id="9801656at2"/>
<dbReference type="InterPro" id="IPR000182">
    <property type="entry name" value="GNAT_dom"/>
</dbReference>
<keyword evidence="3" id="KW-1185">Reference proteome</keyword>
<dbReference type="InterPro" id="IPR016181">
    <property type="entry name" value="Acyl_CoA_acyltransferase"/>
</dbReference>
<dbReference type="Pfam" id="PF13302">
    <property type="entry name" value="Acetyltransf_3"/>
    <property type="match status" value="1"/>
</dbReference>
<protein>
    <submittedName>
        <fullName evidence="2">GNAT family N-acetyltransferase</fullName>
    </submittedName>
</protein>
<name>A0A545THN6_9GAMM</name>
<dbReference type="PANTHER" id="PTHR43792">
    <property type="entry name" value="GNAT FAMILY, PUTATIVE (AFU_ORTHOLOGUE AFUA_3G00765)-RELATED-RELATED"/>
    <property type="match status" value="1"/>
</dbReference>
<gene>
    <name evidence="2" type="ORF">FLL45_01945</name>
</gene>
<dbReference type="SUPFAM" id="SSF55729">
    <property type="entry name" value="Acyl-CoA N-acyltransferases (Nat)"/>
    <property type="match status" value="1"/>
</dbReference>
<dbReference type="InterPro" id="IPR051531">
    <property type="entry name" value="N-acetyltransferase"/>
</dbReference>
<dbReference type="PANTHER" id="PTHR43792:SF1">
    <property type="entry name" value="N-ACETYLTRANSFERASE DOMAIN-CONTAINING PROTEIN"/>
    <property type="match status" value="1"/>
</dbReference>
<reference evidence="2 3" key="1">
    <citation type="submission" date="2019-06" db="EMBL/GenBank/DDBJ databases">
        <title>Draft genome of Aliikangiella marina GYP-15.</title>
        <authorList>
            <person name="Wang G."/>
        </authorList>
    </citation>
    <scope>NUCLEOTIDE SEQUENCE [LARGE SCALE GENOMIC DNA]</scope>
    <source>
        <strain evidence="2 3">GYP-15</strain>
    </source>
</reference>
<sequence>MTVNIPETSRLKFKFVTERDAEFLFDLDQDPMVMKFINGGIKHSRERINEVFLPRIAKFANQEKGWGLWQVIEKVTGKAIGWILVRPNLFFSDNPEFDNLEVGWRFFQSSWGKGYATEAAEAVIEVVSKYEEVTRISAIAVEENLASINIMRKLGMKFVKKYLHKDPLGDSEVVYYEKTV</sequence>
<dbReference type="Proteomes" id="UP000317839">
    <property type="component" value="Unassembled WGS sequence"/>
</dbReference>
<dbReference type="Gene3D" id="3.40.630.30">
    <property type="match status" value="1"/>
</dbReference>
<dbReference type="GO" id="GO:0016747">
    <property type="term" value="F:acyltransferase activity, transferring groups other than amino-acyl groups"/>
    <property type="evidence" value="ECO:0007669"/>
    <property type="project" value="InterPro"/>
</dbReference>
<dbReference type="AlphaFoldDB" id="A0A545THN6"/>
<dbReference type="RefSeq" id="WP_142888103.1">
    <property type="nucleotide sequence ID" value="NZ_VIKR01000001.1"/>
</dbReference>
<organism evidence="2 3">
    <name type="scientific">Aliikangiella marina</name>
    <dbReference type="NCBI Taxonomy" id="1712262"/>
    <lineage>
        <taxon>Bacteria</taxon>
        <taxon>Pseudomonadati</taxon>
        <taxon>Pseudomonadota</taxon>
        <taxon>Gammaproteobacteria</taxon>
        <taxon>Oceanospirillales</taxon>
        <taxon>Pleioneaceae</taxon>
        <taxon>Aliikangiella</taxon>
    </lineage>
</organism>